<dbReference type="GO" id="GO:0044780">
    <property type="term" value="P:bacterial-type flagellum assembly"/>
    <property type="evidence" value="ECO:0007669"/>
    <property type="project" value="InterPro"/>
</dbReference>
<keyword evidence="3 6" id="KW-0963">Cytoplasm</keyword>
<keyword evidence="7" id="KW-0966">Cell projection</keyword>
<evidence type="ECO:0000313" key="7">
    <source>
        <dbReference type="EMBL" id="SMD09800.1"/>
    </source>
</evidence>
<dbReference type="GO" id="GO:0071973">
    <property type="term" value="P:bacterial-type flagellum-dependent cell motility"/>
    <property type="evidence" value="ECO:0007669"/>
    <property type="project" value="TreeGrafter"/>
</dbReference>
<dbReference type="RefSeq" id="WP_084577926.1">
    <property type="nucleotide sequence ID" value="NZ_CP155572.1"/>
</dbReference>
<organism evidence="7 8">
    <name type="scientific">Sporomusa malonica</name>
    <dbReference type="NCBI Taxonomy" id="112901"/>
    <lineage>
        <taxon>Bacteria</taxon>
        <taxon>Bacillati</taxon>
        <taxon>Bacillota</taxon>
        <taxon>Negativicutes</taxon>
        <taxon>Selenomonadales</taxon>
        <taxon>Sporomusaceae</taxon>
        <taxon>Sporomusa</taxon>
    </lineage>
</organism>
<dbReference type="CDD" id="cd16098">
    <property type="entry name" value="FliS"/>
    <property type="match status" value="1"/>
</dbReference>
<comment type="similarity">
    <text evidence="2 6">Belongs to the FliS family.</text>
</comment>
<evidence type="ECO:0000256" key="3">
    <source>
        <dbReference type="ARBA" id="ARBA00022490"/>
    </source>
</evidence>
<evidence type="ECO:0000256" key="1">
    <source>
        <dbReference type="ARBA" id="ARBA00004514"/>
    </source>
</evidence>
<dbReference type="InterPro" id="IPR003713">
    <property type="entry name" value="FliS"/>
</dbReference>
<accession>A0A1W2EJA6</accession>
<dbReference type="Proteomes" id="UP000192738">
    <property type="component" value="Unassembled WGS sequence"/>
</dbReference>
<evidence type="ECO:0000256" key="2">
    <source>
        <dbReference type="ARBA" id="ARBA00008787"/>
    </source>
</evidence>
<dbReference type="GO" id="GO:0005829">
    <property type="term" value="C:cytosol"/>
    <property type="evidence" value="ECO:0007669"/>
    <property type="project" value="UniProtKB-SubCell"/>
</dbReference>
<keyword evidence="8" id="KW-1185">Reference proteome</keyword>
<gene>
    <name evidence="7" type="ORF">SAMN04488500_12517</name>
</gene>
<keyword evidence="7" id="KW-0282">Flagellum</keyword>
<keyword evidence="7" id="KW-0969">Cilium</keyword>
<proteinExistence type="inferred from homology"/>
<keyword evidence="5" id="KW-0143">Chaperone</keyword>
<dbReference type="Pfam" id="PF02561">
    <property type="entry name" value="FliS"/>
    <property type="match status" value="1"/>
</dbReference>
<dbReference type="Gene3D" id="1.20.120.340">
    <property type="entry name" value="Flagellar protein FliS"/>
    <property type="match status" value="1"/>
</dbReference>
<keyword evidence="4 6" id="KW-1005">Bacterial flagellum biogenesis</keyword>
<dbReference type="PIRSF" id="PIRSF039090">
    <property type="entry name" value="Flis"/>
    <property type="match status" value="1"/>
</dbReference>
<dbReference type="AlphaFoldDB" id="A0A1W2EJA6"/>
<dbReference type="InterPro" id="IPR036584">
    <property type="entry name" value="FliS_sf"/>
</dbReference>
<sequence>MNAANTANAYKRQQIMTASPEELTLMLYNGAVRFVTESILAIEKKDIKKAHTANMQAQNIVREFMVTLDMKQEISQKWILIDEYILHCLIQGNIKKDKLKLEEAKRLLIEFRDTWFQAMKLVRMDKAVGK</sequence>
<reference evidence="7 8" key="1">
    <citation type="submission" date="2017-04" db="EMBL/GenBank/DDBJ databases">
        <authorList>
            <person name="Afonso C.L."/>
            <person name="Miller P.J."/>
            <person name="Scott M.A."/>
            <person name="Spackman E."/>
            <person name="Goraichik I."/>
            <person name="Dimitrov K.M."/>
            <person name="Suarez D.L."/>
            <person name="Swayne D.E."/>
        </authorList>
    </citation>
    <scope>NUCLEOTIDE SEQUENCE [LARGE SCALE GENOMIC DNA]</scope>
    <source>
        <strain evidence="7 8">DSM 5090</strain>
    </source>
</reference>
<dbReference type="PANTHER" id="PTHR34773:SF1">
    <property type="entry name" value="FLAGELLAR SECRETION CHAPERONE FLIS"/>
    <property type="match status" value="1"/>
</dbReference>
<dbReference type="STRING" id="112901.SAMN04488500_12517"/>
<dbReference type="OrthoDB" id="1524959at2"/>
<protein>
    <recommendedName>
        <fullName evidence="6">Flagellar secretion chaperone FliS</fullName>
    </recommendedName>
</protein>
<dbReference type="SUPFAM" id="SSF101116">
    <property type="entry name" value="Flagellar export chaperone FliS"/>
    <property type="match status" value="1"/>
</dbReference>
<dbReference type="PANTHER" id="PTHR34773">
    <property type="entry name" value="FLAGELLAR SECRETION CHAPERONE FLIS"/>
    <property type="match status" value="1"/>
</dbReference>
<name>A0A1W2EJA6_9FIRM</name>
<evidence type="ECO:0000256" key="6">
    <source>
        <dbReference type="PIRNR" id="PIRNR039090"/>
    </source>
</evidence>
<dbReference type="EMBL" id="FWXI01000025">
    <property type="protein sequence ID" value="SMD09800.1"/>
    <property type="molecule type" value="Genomic_DNA"/>
</dbReference>
<dbReference type="NCBIfam" id="TIGR00208">
    <property type="entry name" value="fliS"/>
    <property type="match status" value="1"/>
</dbReference>
<comment type="subcellular location">
    <subcellularLocation>
        <location evidence="1 6">Cytoplasm</location>
        <location evidence="1 6">Cytosol</location>
    </subcellularLocation>
</comment>
<evidence type="ECO:0000256" key="4">
    <source>
        <dbReference type="ARBA" id="ARBA00022795"/>
    </source>
</evidence>
<evidence type="ECO:0000256" key="5">
    <source>
        <dbReference type="ARBA" id="ARBA00023186"/>
    </source>
</evidence>
<evidence type="ECO:0000313" key="8">
    <source>
        <dbReference type="Proteomes" id="UP000192738"/>
    </source>
</evidence>